<keyword evidence="3" id="KW-1185">Reference proteome</keyword>
<accession>A0ABS5JX69</accession>
<name>A0ABS5JX69_9BACT</name>
<comment type="caution">
    <text evidence="2">The sequence shown here is derived from an EMBL/GenBank/DDBJ whole genome shotgun (WGS) entry which is preliminary data.</text>
</comment>
<protein>
    <recommendedName>
        <fullName evidence="4">DUF3575 domain-containing protein</fullName>
    </recommendedName>
</protein>
<reference evidence="2 3" key="1">
    <citation type="journal article" date="2015" name="Int. J. Syst. Evol. Microbiol.">
        <title>Carboxylicivirga linearis sp. nov., isolated from a sea cucumber culture pond.</title>
        <authorList>
            <person name="Wang F.Q."/>
            <person name="Zhou Y.X."/>
            <person name="Lin X.Z."/>
            <person name="Chen G.J."/>
            <person name="Du Z.J."/>
        </authorList>
    </citation>
    <scope>NUCLEOTIDE SEQUENCE [LARGE SCALE GENOMIC DNA]</scope>
    <source>
        <strain evidence="2 3">FB218</strain>
    </source>
</reference>
<evidence type="ECO:0000256" key="1">
    <source>
        <dbReference type="SAM" id="SignalP"/>
    </source>
</evidence>
<keyword evidence="1" id="KW-0732">Signal</keyword>
<gene>
    <name evidence="2" type="ORF">KEM10_14105</name>
</gene>
<feature type="signal peptide" evidence="1">
    <location>
        <begin position="1"/>
        <end position="27"/>
    </location>
</feature>
<feature type="chain" id="PRO_5047330246" description="DUF3575 domain-containing protein" evidence="1">
    <location>
        <begin position="28"/>
        <end position="211"/>
    </location>
</feature>
<sequence>MKKGFTKVRRSYVVALAVLLFSVKVNAQSTLNTNKEEKEKWISPAKTAINVCPGGFFMGFYSANVEHLFGENHGVVLRGDLETIPQSYSDAEIDANGKAVILNYRYHIGGGLNSSYAGIFSRYRKIKGDGTLESGKFNFSLPEYTIGLNVGKRWIWKSGITLNFALGYGYAIDNLTVSNSSQDAMDAIDVFRDDYTFMNGFLGEFSLGYAF</sequence>
<evidence type="ECO:0000313" key="3">
    <source>
        <dbReference type="Proteomes" id="UP000708576"/>
    </source>
</evidence>
<dbReference type="RefSeq" id="WP_212216666.1">
    <property type="nucleotide sequence ID" value="NZ_JAGUCO010000011.1"/>
</dbReference>
<proteinExistence type="predicted"/>
<evidence type="ECO:0008006" key="4">
    <source>
        <dbReference type="Google" id="ProtNLM"/>
    </source>
</evidence>
<dbReference type="EMBL" id="JAGUCO010000011">
    <property type="protein sequence ID" value="MBS2099424.1"/>
    <property type="molecule type" value="Genomic_DNA"/>
</dbReference>
<dbReference type="Proteomes" id="UP000708576">
    <property type="component" value="Unassembled WGS sequence"/>
</dbReference>
<organism evidence="2 3">
    <name type="scientific">Carboxylicivirga linearis</name>
    <dbReference type="NCBI Taxonomy" id="1628157"/>
    <lineage>
        <taxon>Bacteria</taxon>
        <taxon>Pseudomonadati</taxon>
        <taxon>Bacteroidota</taxon>
        <taxon>Bacteroidia</taxon>
        <taxon>Marinilabiliales</taxon>
        <taxon>Marinilabiliaceae</taxon>
        <taxon>Carboxylicivirga</taxon>
    </lineage>
</organism>
<evidence type="ECO:0000313" key="2">
    <source>
        <dbReference type="EMBL" id="MBS2099424.1"/>
    </source>
</evidence>